<evidence type="ECO:0000313" key="8">
    <source>
        <dbReference type="Proteomes" id="UP001497516"/>
    </source>
</evidence>
<feature type="domain" description="NAC" evidence="6">
    <location>
        <begin position="38"/>
        <end position="189"/>
    </location>
</feature>
<dbReference type="Pfam" id="PF02365">
    <property type="entry name" value="NAM"/>
    <property type="match status" value="1"/>
</dbReference>
<accession>A0AAV2E9Y3</accession>
<proteinExistence type="predicted"/>
<dbReference type="AlphaFoldDB" id="A0AAV2E9Y3"/>
<dbReference type="PANTHER" id="PTHR31989">
    <property type="entry name" value="NAC DOMAIN-CONTAINING PROTEIN 82-RELATED"/>
    <property type="match status" value="1"/>
</dbReference>
<dbReference type="InterPro" id="IPR036093">
    <property type="entry name" value="NAC_dom_sf"/>
</dbReference>
<keyword evidence="8" id="KW-1185">Reference proteome</keyword>
<evidence type="ECO:0000313" key="7">
    <source>
        <dbReference type="EMBL" id="CAL1382776.1"/>
    </source>
</evidence>
<evidence type="ECO:0000256" key="5">
    <source>
        <dbReference type="ARBA" id="ARBA00023242"/>
    </source>
</evidence>
<dbReference type="PROSITE" id="PS51005">
    <property type="entry name" value="NAC"/>
    <property type="match status" value="1"/>
</dbReference>
<dbReference type="Proteomes" id="UP001497516">
    <property type="component" value="Chromosome 4"/>
</dbReference>
<dbReference type="GO" id="GO:0005634">
    <property type="term" value="C:nucleus"/>
    <property type="evidence" value="ECO:0007669"/>
    <property type="project" value="UniProtKB-SubCell"/>
</dbReference>
<name>A0AAV2E9Y3_9ROSI</name>
<dbReference type="GO" id="GO:0003677">
    <property type="term" value="F:DNA binding"/>
    <property type="evidence" value="ECO:0007669"/>
    <property type="project" value="UniProtKB-KW"/>
</dbReference>
<dbReference type="Gene3D" id="2.170.150.80">
    <property type="entry name" value="NAC domain"/>
    <property type="match status" value="1"/>
</dbReference>
<evidence type="ECO:0000259" key="6">
    <source>
        <dbReference type="PROSITE" id="PS51005"/>
    </source>
</evidence>
<evidence type="ECO:0000256" key="4">
    <source>
        <dbReference type="ARBA" id="ARBA00023163"/>
    </source>
</evidence>
<dbReference type="EMBL" id="OZ034817">
    <property type="protein sequence ID" value="CAL1382776.1"/>
    <property type="molecule type" value="Genomic_DNA"/>
</dbReference>
<organism evidence="7 8">
    <name type="scientific">Linum trigynum</name>
    <dbReference type="NCBI Taxonomy" id="586398"/>
    <lineage>
        <taxon>Eukaryota</taxon>
        <taxon>Viridiplantae</taxon>
        <taxon>Streptophyta</taxon>
        <taxon>Embryophyta</taxon>
        <taxon>Tracheophyta</taxon>
        <taxon>Spermatophyta</taxon>
        <taxon>Magnoliopsida</taxon>
        <taxon>eudicotyledons</taxon>
        <taxon>Gunneridae</taxon>
        <taxon>Pentapetalae</taxon>
        <taxon>rosids</taxon>
        <taxon>fabids</taxon>
        <taxon>Malpighiales</taxon>
        <taxon>Linaceae</taxon>
        <taxon>Linum</taxon>
    </lineage>
</organism>
<gene>
    <name evidence="7" type="ORF">LTRI10_LOCUS24085</name>
</gene>
<dbReference type="GO" id="GO:0006355">
    <property type="term" value="P:regulation of DNA-templated transcription"/>
    <property type="evidence" value="ECO:0007669"/>
    <property type="project" value="InterPro"/>
</dbReference>
<dbReference type="InterPro" id="IPR003441">
    <property type="entry name" value="NAC-dom"/>
</dbReference>
<keyword evidence="5" id="KW-0539">Nucleus</keyword>
<comment type="subcellular location">
    <subcellularLocation>
        <location evidence="1">Nucleus</location>
    </subcellularLocation>
</comment>
<keyword evidence="4" id="KW-0804">Transcription</keyword>
<evidence type="ECO:0000256" key="3">
    <source>
        <dbReference type="ARBA" id="ARBA00023125"/>
    </source>
</evidence>
<reference evidence="7 8" key="1">
    <citation type="submission" date="2024-04" db="EMBL/GenBank/DDBJ databases">
        <authorList>
            <person name="Fracassetti M."/>
        </authorList>
    </citation>
    <scope>NUCLEOTIDE SEQUENCE [LARGE SCALE GENOMIC DNA]</scope>
</reference>
<protein>
    <recommendedName>
        <fullName evidence="6">NAC domain-containing protein</fullName>
    </recommendedName>
</protein>
<keyword evidence="3" id="KW-0238">DNA-binding</keyword>
<evidence type="ECO:0000256" key="2">
    <source>
        <dbReference type="ARBA" id="ARBA00023015"/>
    </source>
</evidence>
<dbReference type="SUPFAM" id="SSF101941">
    <property type="entry name" value="NAC domain"/>
    <property type="match status" value="1"/>
</dbReference>
<sequence length="318" mass="35907">MNTMAPPPSPLFPDQFPILGSGMNGSNLLPTSPNSSFNQGDNRFCPSDERLISHYLIQKMLRNEDQVMRIPEVDILNHEPWDLLPTGGGGAEQRYKEAYYFCRRRSYFTSKDRYKRTTGGGYWKPTGKHREVRSGANGEAIGRKRSLVFHYGRPGAGQGTGYTMHEYSVPDCIGQMLGEDLVLCKIMKKISNRNNKTETAARKLSKKRKKAAVTPIIPCDENINTITLPRQEEEAHNYQVPSSDFGNQNVLFQEAVSNDHGSAVELAQFPEILFGDGDDHNQLTDFNFDFDFDFNFDFELNSAVRDTLPPSEPEPLLD</sequence>
<keyword evidence="2" id="KW-0805">Transcription regulation</keyword>
<evidence type="ECO:0000256" key="1">
    <source>
        <dbReference type="ARBA" id="ARBA00004123"/>
    </source>
</evidence>